<gene>
    <name evidence="10 12" type="primary">leuD</name>
    <name evidence="12" type="ORF">QYB97_21310</name>
</gene>
<dbReference type="CDD" id="cd01577">
    <property type="entry name" value="IPMI_Swivel"/>
    <property type="match status" value="1"/>
</dbReference>
<reference evidence="12" key="1">
    <citation type="submission" date="2023-07" db="EMBL/GenBank/DDBJ databases">
        <title>Fictibacillus sp. isolated from freshwater pond.</title>
        <authorList>
            <person name="Kirdat K."/>
            <person name="Bhat A."/>
            <person name="Mourya A."/>
            <person name="Yadav A."/>
        </authorList>
    </citation>
    <scope>NUCLEOTIDE SEQUENCE</scope>
    <source>
        <strain evidence="12">NE201</strain>
    </source>
</reference>
<dbReference type="Proteomes" id="UP001172721">
    <property type="component" value="Unassembled WGS sequence"/>
</dbReference>
<dbReference type="GO" id="GO:0003861">
    <property type="term" value="F:3-isopropylmalate dehydratase activity"/>
    <property type="evidence" value="ECO:0007669"/>
    <property type="project" value="UniProtKB-EC"/>
</dbReference>
<comment type="subunit">
    <text evidence="5 10">Heterodimer of LeuC and LeuD.</text>
</comment>
<dbReference type="Pfam" id="PF00694">
    <property type="entry name" value="Aconitase_C"/>
    <property type="match status" value="1"/>
</dbReference>
<keyword evidence="6 10" id="KW-0432">Leucine biosynthesis</keyword>
<keyword evidence="7 10" id="KW-0028">Amino-acid biosynthesis</keyword>
<evidence type="ECO:0000256" key="1">
    <source>
        <dbReference type="ARBA" id="ARBA00000491"/>
    </source>
</evidence>
<dbReference type="InterPro" id="IPR050075">
    <property type="entry name" value="LeuD"/>
</dbReference>
<dbReference type="InterPro" id="IPR004431">
    <property type="entry name" value="3-IsopropMal_deHydase_ssu"/>
</dbReference>
<keyword evidence="9 10" id="KW-0100">Branched-chain amino acid biosynthesis</keyword>
<sequence length="201" mass="22885">MPGFKTFTGTAAVLDRDNVDTDQIIPKQFLKRVERNGFGKYLFFDWRFNRDGSLNPEFELNRPEAAGAEILLAGDNFGCGSSREHAPWALKDYGFKVIVAPEYADIFYNNSLKNGILVIKLPAETINSMKDRVAAGDQKLTVSLDRQEILSGEEVLASFPFDPYWKEMIQNGWDEISITLKYEDAISRYEEQQQSAKQLQL</sequence>
<name>A0ABT8I1X4_9BACL</name>
<dbReference type="InterPro" id="IPR000573">
    <property type="entry name" value="AconitaseA/IPMdHydase_ssu_swvl"/>
</dbReference>
<comment type="similarity">
    <text evidence="4 10">Belongs to the LeuD family. LeuD type 1 subfamily.</text>
</comment>
<evidence type="ECO:0000256" key="5">
    <source>
        <dbReference type="ARBA" id="ARBA00011271"/>
    </source>
</evidence>
<evidence type="ECO:0000256" key="10">
    <source>
        <dbReference type="HAMAP-Rule" id="MF_01031"/>
    </source>
</evidence>
<evidence type="ECO:0000256" key="3">
    <source>
        <dbReference type="ARBA" id="ARBA00004729"/>
    </source>
</evidence>
<comment type="pathway">
    <text evidence="3 10">Amino-acid biosynthesis; L-leucine biosynthesis; L-leucine from 3-methyl-2-oxobutanoate: step 2/4.</text>
</comment>
<dbReference type="RefSeq" id="WP_301168052.1">
    <property type="nucleotide sequence ID" value="NZ_JAUHTR010000017.1"/>
</dbReference>
<proteinExistence type="inferred from homology"/>
<evidence type="ECO:0000256" key="6">
    <source>
        <dbReference type="ARBA" id="ARBA00022430"/>
    </source>
</evidence>
<dbReference type="NCBIfam" id="NF002458">
    <property type="entry name" value="PRK01641.1"/>
    <property type="match status" value="1"/>
</dbReference>
<accession>A0ABT8I1X4</accession>
<dbReference type="InterPro" id="IPR015928">
    <property type="entry name" value="Aconitase/3IPM_dehydase_swvl"/>
</dbReference>
<dbReference type="PANTHER" id="PTHR43345:SF5">
    <property type="entry name" value="3-ISOPROPYLMALATE DEHYDRATASE SMALL SUBUNIT"/>
    <property type="match status" value="1"/>
</dbReference>
<evidence type="ECO:0000259" key="11">
    <source>
        <dbReference type="Pfam" id="PF00694"/>
    </source>
</evidence>
<evidence type="ECO:0000256" key="4">
    <source>
        <dbReference type="ARBA" id="ARBA00009845"/>
    </source>
</evidence>
<dbReference type="PANTHER" id="PTHR43345">
    <property type="entry name" value="3-ISOPROPYLMALATE DEHYDRATASE SMALL SUBUNIT 2-RELATED-RELATED"/>
    <property type="match status" value="1"/>
</dbReference>
<keyword evidence="13" id="KW-1185">Reference proteome</keyword>
<dbReference type="NCBIfam" id="TIGR00171">
    <property type="entry name" value="leuD"/>
    <property type="match status" value="1"/>
</dbReference>
<dbReference type="EC" id="4.2.1.33" evidence="10"/>
<keyword evidence="8 10" id="KW-0456">Lyase</keyword>
<comment type="catalytic activity">
    <reaction evidence="1 10">
        <text>(2R,3S)-3-isopropylmalate = (2S)-2-isopropylmalate</text>
        <dbReference type="Rhea" id="RHEA:32287"/>
        <dbReference type="ChEBI" id="CHEBI:1178"/>
        <dbReference type="ChEBI" id="CHEBI:35121"/>
        <dbReference type="EC" id="4.2.1.33"/>
    </reaction>
</comment>
<evidence type="ECO:0000256" key="9">
    <source>
        <dbReference type="ARBA" id="ARBA00023304"/>
    </source>
</evidence>
<protein>
    <recommendedName>
        <fullName evidence="10">3-isopropylmalate dehydratase small subunit</fullName>
        <ecNumber evidence="10">4.2.1.33</ecNumber>
    </recommendedName>
    <alternativeName>
        <fullName evidence="10">Alpha-IPM isomerase</fullName>
        <shortName evidence="10">IPMI</shortName>
    </alternativeName>
    <alternativeName>
        <fullName evidence="10">Isopropylmalate isomerase</fullName>
    </alternativeName>
</protein>
<evidence type="ECO:0000256" key="2">
    <source>
        <dbReference type="ARBA" id="ARBA00002695"/>
    </source>
</evidence>
<evidence type="ECO:0000256" key="8">
    <source>
        <dbReference type="ARBA" id="ARBA00023239"/>
    </source>
</evidence>
<feature type="domain" description="Aconitase A/isopropylmalate dehydratase small subunit swivel" evidence="11">
    <location>
        <begin position="1"/>
        <end position="123"/>
    </location>
</feature>
<dbReference type="Gene3D" id="3.20.19.10">
    <property type="entry name" value="Aconitase, domain 4"/>
    <property type="match status" value="1"/>
</dbReference>
<organism evidence="12 13">
    <name type="scientific">Fictibacillus fluitans</name>
    <dbReference type="NCBI Taxonomy" id="3058422"/>
    <lineage>
        <taxon>Bacteria</taxon>
        <taxon>Bacillati</taxon>
        <taxon>Bacillota</taxon>
        <taxon>Bacilli</taxon>
        <taxon>Bacillales</taxon>
        <taxon>Fictibacillaceae</taxon>
        <taxon>Fictibacillus</taxon>
    </lineage>
</organism>
<dbReference type="HAMAP" id="MF_01031">
    <property type="entry name" value="LeuD_type1"/>
    <property type="match status" value="1"/>
</dbReference>
<evidence type="ECO:0000313" key="13">
    <source>
        <dbReference type="Proteomes" id="UP001172721"/>
    </source>
</evidence>
<dbReference type="SUPFAM" id="SSF52016">
    <property type="entry name" value="LeuD/IlvD-like"/>
    <property type="match status" value="1"/>
</dbReference>
<comment type="function">
    <text evidence="2 10">Catalyzes the isomerization between 2-isopropylmalate and 3-isopropylmalate, via the formation of 2-isopropylmaleate.</text>
</comment>
<evidence type="ECO:0000313" key="12">
    <source>
        <dbReference type="EMBL" id="MDN4527036.1"/>
    </source>
</evidence>
<dbReference type="EMBL" id="JAUHTR010000017">
    <property type="protein sequence ID" value="MDN4527036.1"/>
    <property type="molecule type" value="Genomic_DNA"/>
</dbReference>
<dbReference type="InterPro" id="IPR033940">
    <property type="entry name" value="IPMI_Swivel"/>
</dbReference>
<comment type="caution">
    <text evidence="12">The sequence shown here is derived from an EMBL/GenBank/DDBJ whole genome shotgun (WGS) entry which is preliminary data.</text>
</comment>
<evidence type="ECO:0000256" key="7">
    <source>
        <dbReference type="ARBA" id="ARBA00022605"/>
    </source>
</evidence>